<evidence type="ECO:0000313" key="6">
    <source>
        <dbReference type="EMBL" id="ORY59342.1"/>
    </source>
</evidence>
<dbReference type="Proteomes" id="UP000193920">
    <property type="component" value="Unassembled WGS sequence"/>
</dbReference>
<comment type="caution">
    <text evidence="6">The sequence shown here is derived from an EMBL/GenBank/DDBJ whole genome shotgun (WGS) entry which is preliminary data.</text>
</comment>
<protein>
    <recommendedName>
        <fullName evidence="5">Cytosol aminopeptidase domain-containing protein</fullName>
    </recommendedName>
</protein>
<dbReference type="PANTHER" id="PTHR11963:SF23">
    <property type="entry name" value="CYTOSOL AMINOPEPTIDASE"/>
    <property type="match status" value="1"/>
</dbReference>
<dbReference type="InterPro" id="IPR011356">
    <property type="entry name" value="Leucine_aapep/pepB"/>
</dbReference>
<evidence type="ECO:0000313" key="7">
    <source>
        <dbReference type="Proteomes" id="UP000193920"/>
    </source>
</evidence>
<dbReference type="PRINTS" id="PR00481">
    <property type="entry name" value="LAMNOPPTDASE"/>
</dbReference>
<gene>
    <name evidence="6" type="ORF">LY90DRAFT_381300</name>
</gene>
<dbReference type="GO" id="GO:0005737">
    <property type="term" value="C:cytoplasm"/>
    <property type="evidence" value="ECO:0007669"/>
    <property type="project" value="InterPro"/>
</dbReference>
<dbReference type="GO" id="GO:0030145">
    <property type="term" value="F:manganese ion binding"/>
    <property type="evidence" value="ECO:0007669"/>
    <property type="project" value="InterPro"/>
</dbReference>
<dbReference type="InterPro" id="IPR043472">
    <property type="entry name" value="Macro_dom-like"/>
</dbReference>
<keyword evidence="3" id="KW-0645">Protease</keyword>
<dbReference type="SUPFAM" id="SSF53187">
    <property type="entry name" value="Zn-dependent exopeptidases"/>
    <property type="match status" value="1"/>
</dbReference>
<evidence type="ECO:0000259" key="5">
    <source>
        <dbReference type="PROSITE" id="PS00631"/>
    </source>
</evidence>
<dbReference type="AlphaFoldDB" id="A0A1Y2DJE8"/>
<proteinExistence type="inferred from homology"/>
<dbReference type="InterPro" id="IPR008283">
    <property type="entry name" value="Peptidase_M17_N"/>
</dbReference>
<dbReference type="Gene3D" id="3.40.220.10">
    <property type="entry name" value="Leucine Aminopeptidase, subunit E, domain 1"/>
    <property type="match status" value="1"/>
</dbReference>
<dbReference type="Pfam" id="PF00883">
    <property type="entry name" value="Peptidase_M17"/>
    <property type="match status" value="1"/>
</dbReference>
<keyword evidence="2" id="KW-0031">Aminopeptidase</keyword>
<sequence>MQTLVSSKIFQNIVNKKSYSIQTLNFLYQKRLKSDALIISAYQNKNRNFKLNLTNELEDEDVHKELIKRLKASHFEGKKFEMRSLYGFSDINEKVPDIIQVVGLGEEHKVNADINRRAAALSSNSISKLLNTAIEVSVGPFNNIKAASEGVHLRNYDYKNIFSGQIKKHIVFKLNQGSEKEKEDWKEGKIFSKAQNLSRYLSELPSNYMTPTLFCNTATKLLQKEKNIEVIVRDKKWIEEKKMGAFLAVTKGSVEEPKFLEIYYRGRKDNKKSADIGFIGKGVCFDSGGISLKPAKDMKEMKGDLGGGACLVGMAKAVSKLELPINIAIFIPLAENLPSGSATKPGDVVYACNNKSIEVDNTDAEGRLLLADALYYAGTQNILPVKRGKEGALITIATLTGAIGVALGNVFSGAFTNDNSLWKSLKNAGKKANDPFWRMPLSEEYHKLLKSNVADITNSGGRSGGSCSAALFVKQFVPKANKNEKSFRFAHLDIGCVDMAVNDDILGSGMSGRPTRSLIEFVSSYCKKH</sequence>
<comment type="similarity">
    <text evidence="1">Belongs to the peptidase M17 family.</text>
</comment>
<name>A0A1Y2DJE8_9FUNG</name>
<dbReference type="InterPro" id="IPR000819">
    <property type="entry name" value="Peptidase_M17_C"/>
</dbReference>
<dbReference type="OrthoDB" id="412814at2759"/>
<accession>A0A1Y2DJE8</accession>
<dbReference type="CDD" id="cd00433">
    <property type="entry name" value="Peptidase_M17"/>
    <property type="match status" value="1"/>
</dbReference>
<keyword evidence="4" id="KW-0378">Hydrolase</keyword>
<dbReference type="Gene3D" id="3.40.630.10">
    <property type="entry name" value="Zn peptidases"/>
    <property type="match status" value="1"/>
</dbReference>
<dbReference type="GO" id="GO:0070006">
    <property type="term" value="F:metalloaminopeptidase activity"/>
    <property type="evidence" value="ECO:0007669"/>
    <property type="project" value="InterPro"/>
</dbReference>
<dbReference type="Pfam" id="PF02789">
    <property type="entry name" value="Peptidase_M17_N"/>
    <property type="match status" value="1"/>
</dbReference>
<dbReference type="GO" id="GO:0006508">
    <property type="term" value="P:proteolysis"/>
    <property type="evidence" value="ECO:0007669"/>
    <property type="project" value="UniProtKB-KW"/>
</dbReference>
<dbReference type="SUPFAM" id="SSF52949">
    <property type="entry name" value="Macro domain-like"/>
    <property type="match status" value="1"/>
</dbReference>
<dbReference type="PROSITE" id="PS00631">
    <property type="entry name" value="CYTOSOL_AP"/>
    <property type="match status" value="1"/>
</dbReference>
<dbReference type="STRING" id="1754190.A0A1Y2DJE8"/>
<evidence type="ECO:0000256" key="2">
    <source>
        <dbReference type="ARBA" id="ARBA00022438"/>
    </source>
</evidence>
<keyword evidence="7" id="KW-1185">Reference proteome</keyword>
<reference evidence="6 7" key="1">
    <citation type="submission" date="2016-08" db="EMBL/GenBank/DDBJ databases">
        <title>A Parts List for Fungal Cellulosomes Revealed by Comparative Genomics.</title>
        <authorList>
            <consortium name="DOE Joint Genome Institute"/>
            <person name="Haitjema C.H."/>
            <person name="Gilmore S.P."/>
            <person name="Henske J.K."/>
            <person name="Solomon K.V."/>
            <person name="De Groot R."/>
            <person name="Kuo A."/>
            <person name="Mondo S.J."/>
            <person name="Salamov A.A."/>
            <person name="Labutti K."/>
            <person name="Zhao Z."/>
            <person name="Chiniquy J."/>
            <person name="Barry K."/>
            <person name="Brewer H.M."/>
            <person name="Purvine S.O."/>
            <person name="Wright A.T."/>
            <person name="Boxma B."/>
            <person name="Van Alen T."/>
            <person name="Hackstein J.H."/>
            <person name="Baker S.E."/>
            <person name="Grigoriev I.V."/>
            <person name="O'Malley M.A."/>
        </authorList>
    </citation>
    <scope>NUCLEOTIDE SEQUENCE [LARGE SCALE GENOMIC DNA]</scope>
    <source>
        <strain evidence="6 7">G1</strain>
    </source>
</reference>
<organism evidence="6 7">
    <name type="scientific">Neocallimastix californiae</name>
    <dbReference type="NCBI Taxonomy" id="1754190"/>
    <lineage>
        <taxon>Eukaryota</taxon>
        <taxon>Fungi</taxon>
        <taxon>Fungi incertae sedis</taxon>
        <taxon>Chytridiomycota</taxon>
        <taxon>Chytridiomycota incertae sedis</taxon>
        <taxon>Neocallimastigomycetes</taxon>
        <taxon>Neocallimastigales</taxon>
        <taxon>Neocallimastigaceae</taxon>
        <taxon>Neocallimastix</taxon>
    </lineage>
</organism>
<feature type="domain" description="Cytosol aminopeptidase" evidence="5">
    <location>
        <begin position="361"/>
        <end position="368"/>
    </location>
</feature>
<evidence type="ECO:0000256" key="3">
    <source>
        <dbReference type="ARBA" id="ARBA00022670"/>
    </source>
</evidence>
<dbReference type="EMBL" id="MCOG01000064">
    <property type="protein sequence ID" value="ORY59342.1"/>
    <property type="molecule type" value="Genomic_DNA"/>
</dbReference>
<evidence type="ECO:0000256" key="4">
    <source>
        <dbReference type="ARBA" id="ARBA00022801"/>
    </source>
</evidence>
<evidence type="ECO:0000256" key="1">
    <source>
        <dbReference type="ARBA" id="ARBA00009528"/>
    </source>
</evidence>
<dbReference type="PANTHER" id="PTHR11963">
    <property type="entry name" value="LEUCINE AMINOPEPTIDASE-RELATED"/>
    <property type="match status" value="1"/>
</dbReference>